<organism evidence="2 3">
    <name type="scientific">Cymbomonas tetramitiformis</name>
    <dbReference type="NCBI Taxonomy" id="36881"/>
    <lineage>
        <taxon>Eukaryota</taxon>
        <taxon>Viridiplantae</taxon>
        <taxon>Chlorophyta</taxon>
        <taxon>Pyramimonadophyceae</taxon>
        <taxon>Pyramimonadales</taxon>
        <taxon>Pyramimonadaceae</taxon>
        <taxon>Cymbomonas</taxon>
    </lineage>
</organism>
<sequence>MEEVNMANFVPPLSITSPSSPTRSERISKIISPSMAAVSPNTSFELKARLSLKSREVHLCVEKALSLLSKTHGETTDIEIKDPKTRYHNYYFKAHRECLSRAIASIQKVGRSREAFPGHSPYVADVFEEQGEVVCLIGPRFKPISGVQGQERGGVSEHRLAQRPKRRPAGRCHGDVNTEGSFLSEGFAGEPRDHLGGVLLSEGPRWASRVDAPEPSERGPLASRARDAPRGPERGSRGWASRWTHRGVPSGESPRWAPCGRTGRGPF</sequence>
<evidence type="ECO:0000313" key="3">
    <source>
        <dbReference type="Proteomes" id="UP001190700"/>
    </source>
</evidence>
<keyword evidence="3" id="KW-1185">Reference proteome</keyword>
<gene>
    <name evidence="2" type="ORF">CYMTET_10939</name>
</gene>
<feature type="compositionally biased region" description="Basic residues" evidence="1">
    <location>
        <begin position="161"/>
        <end position="170"/>
    </location>
</feature>
<dbReference type="AlphaFoldDB" id="A0AAE0GN53"/>
<feature type="region of interest" description="Disordered" evidence="1">
    <location>
        <begin position="206"/>
        <end position="267"/>
    </location>
</feature>
<reference evidence="2 3" key="1">
    <citation type="journal article" date="2015" name="Genome Biol. Evol.">
        <title>Comparative Genomics of a Bacterivorous Green Alga Reveals Evolutionary Causalities and Consequences of Phago-Mixotrophic Mode of Nutrition.</title>
        <authorList>
            <person name="Burns J.A."/>
            <person name="Paasch A."/>
            <person name="Narechania A."/>
            <person name="Kim E."/>
        </authorList>
    </citation>
    <scope>NUCLEOTIDE SEQUENCE [LARGE SCALE GENOMIC DNA]</scope>
    <source>
        <strain evidence="2 3">PLY_AMNH</strain>
    </source>
</reference>
<accession>A0AAE0GN53</accession>
<dbReference type="EMBL" id="LGRX02003914">
    <property type="protein sequence ID" value="KAK3281260.1"/>
    <property type="molecule type" value="Genomic_DNA"/>
</dbReference>
<feature type="compositionally biased region" description="Basic and acidic residues" evidence="1">
    <location>
        <begin position="224"/>
        <end position="236"/>
    </location>
</feature>
<feature type="region of interest" description="Disordered" evidence="1">
    <location>
        <begin position="147"/>
        <end position="176"/>
    </location>
</feature>
<proteinExistence type="predicted"/>
<comment type="caution">
    <text evidence="2">The sequence shown here is derived from an EMBL/GenBank/DDBJ whole genome shotgun (WGS) entry which is preliminary data.</text>
</comment>
<protein>
    <submittedName>
        <fullName evidence="2">Uncharacterized protein</fullName>
    </submittedName>
</protein>
<evidence type="ECO:0000256" key="1">
    <source>
        <dbReference type="SAM" id="MobiDB-lite"/>
    </source>
</evidence>
<name>A0AAE0GN53_9CHLO</name>
<dbReference type="Proteomes" id="UP001190700">
    <property type="component" value="Unassembled WGS sequence"/>
</dbReference>
<evidence type="ECO:0000313" key="2">
    <source>
        <dbReference type="EMBL" id="KAK3281260.1"/>
    </source>
</evidence>